<evidence type="ECO:0000256" key="1">
    <source>
        <dbReference type="ARBA" id="ARBA00022729"/>
    </source>
</evidence>
<dbReference type="GO" id="GO:0016787">
    <property type="term" value="F:hydrolase activity"/>
    <property type="evidence" value="ECO:0007669"/>
    <property type="project" value="UniProtKB-KW"/>
</dbReference>
<dbReference type="eggNOG" id="COG3509">
    <property type="taxonomic scope" value="Bacteria"/>
</dbReference>
<sequence>MMTDRTLRAGNRALVAALKPATEKRKPPPGAGDWLQGVVVSPTGACNYRVYRPLGLKAGEHLPLMVMLHGCGQDAKSFAMSTRMNQVATRERFLVLYPEQSHLANAQGCWNWYDTRSGRAYAEAALIDQAVEQVCRLYPVDRARIAVAGLSAGASMAALLATRHPERFKAVIMHSGIPPGLAHSSLSAMGAMNGRGNARNARTADAAPARGTLATLANIGASWPPLLVIHGGLDGVVASSNGQAAARAWADAAGARKGVVRRVQRGKRYAMDVTDYKRGRALVATLVEVGPLGHAWSGGAAQLRFSNPNGPDASRMAWSFATKQFRLQESAPRLTTVRSKVPVVRKSG</sequence>
<dbReference type="RefSeq" id="WP_021248897.1">
    <property type="nucleotide sequence ID" value="NZ_ATJV01000048.1"/>
</dbReference>
<dbReference type="PATRIC" id="fig|1348657.5.peg.1469"/>
<dbReference type="Gene3D" id="3.40.50.1820">
    <property type="entry name" value="alpha/beta hydrolase"/>
    <property type="match status" value="1"/>
</dbReference>
<evidence type="ECO:0000313" key="4">
    <source>
        <dbReference type="Proteomes" id="UP000015455"/>
    </source>
</evidence>
<proteinExistence type="predicted"/>
<dbReference type="Proteomes" id="UP000015455">
    <property type="component" value="Unassembled WGS sequence"/>
</dbReference>
<dbReference type="PANTHER" id="PTHR43037">
    <property type="entry name" value="UNNAMED PRODUCT-RELATED"/>
    <property type="match status" value="1"/>
</dbReference>
<dbReference type="PANTHER" id="PTHR43037:SF1">
    <property type="entry name" value="BLL1128 PROTEIN"/>
    <property type="match status" value="1"/>
</dbReference>
<dbReference type="InterPro" id="IPR010126">
    <property type="entry name" value="Esterase_phb"/>
</dbReference>
<evidence type="ECO:0008006" key="5">
    <source>
        <dbReference type="Google" id="ProtNLM"/>
    </source>
</evidence>
<comment type="caution">
    <text evidence="3">The sequence shown here is derived from an EMBL/GenBank/DDBJ whole genome shotgun (WGS) entry which is preliminary data.</text>
</comment>
<organism evidence="3 4">
    <name type="scientific">Thauera terpenica 58Eu</name>
    <dbReference type="NCBI Taxonomy" id="1348657"/>
    <lineage>
        <taxon>Bacteria</taxon>
        <taxon>Pseudomonadati</taxon>
        <taxon>Pseudomonadota</taxon>
        <taxon>Betaproteobacteria</taxon>
        <taxon>Rhodocyclales</taxon>
        <taxon>Zoogloeaceae</taxon>
        <taxon>Thauera</taxon>
    </lineage>
</organism>
<reference evidence="3 4" key="1">
    <citation type="submission" date="2013-06" db="EMBL/GenBank/DDBJ databases">
        <title>Draft genome sequence of Thauera terpenica.</title>
        <authorList>
            <person name="Liu B."/>
            <person name="Frostegard A.H."/>
            <person name="Shapleigh J.P."/>
        </authorList>
    </citation>
    <scope>NUCLEOTIDE SEQUENCE [LARGE SCALE GENOMIC DNA]</scope>
    <source>
        <strain evidence="3 4">58Eu</strain>
    </source>
</reference>
<dbReference type="Pfam" id="PF10503">
    <property type="entry name" value="Esterase_PHB"/>
    <property type="match status" value="1"/>
</dbReference>
<dbReference type="InterPro" id="IPR050955">
    <property type="entry name" value="Plant_Biomass_Hydrol_Est"/>
</dbReference>
<keyword evidence="1" id="KW-0732">Signal</keyword>
<dbReference type="InterPro" id="IPR029058">
    <property type="entry name" value="AB_hydrolase_fold"/>
</dbReference>
<dbReference type="AlphaFoldDB" id="S9ZNB0"/>
<evidence type="ECO:0000256" key="2">
    <source>
        <dbReference type="ARBA" id="ARBA00022801"/>
    </source>
</evidence>
<dbReference type="SUPFAM" id="SSF53474">
    <property type="entry name" value="alpha/beta-Hydrolases"/>
    <property type="match status" value="1"/>
</dbReference>
<evidence type="ECO:0000313" key="3">
    <source>
        <dbReference type="EMBL" id="EPZ16056.1"/>
    </source>
</evidence>
<keyword evidence="2" id="KW-0378">Hydrolase</keyword>
<name>S9ZNB0_9RHOO</name>
<gene>
    <name evidence="3" type="ORF">M622_02460</name>
</gene>
<dbReference type="NCBIfam" id="TIGR01840">
    <property type="entry name" value="esterase_phb"/>
    <property type="match status" value="1"/>
</dbReference>
<accession>S9ZNB0</accession>
<keyword evidence="4" id="KW-1185">Reference proteome</keyword>
<protein>
    <recommendedName>
        <fullName evidence="5">Phospholipase</fullName>
    </recommendedName>
</protein>
<dbReference type="STRING" id="1348657.M622_02460"/>
<dbReference type="EMBL" id="ATJV01000048">
    <property type="protein sequence ID" value="EPZ16056.1"/>
    <property type="molecule type" value="Genomic_DNA"/>
</dbReference>
<dbReference type="GO" id="GO:0005576">
    <property type="term" value="C:extracellular region"/>
    <property type="evidence" value="ECO:0007669"/>
    <property type="project" value="InterPro"/>
</dbReference>